<dbReference type="EC" id="2.5.1.3" evidence="10"/>
<feature type="binding site" evidence="10">
    <location>
        <begin position="30"/>
        <end position="34"/>
    </location>
    <ligand>
        <name>4-amino-2-methyl-5-(diphosphooxymethyl)pyrimidine</name>
        <dbReference type="ChEBI" id="CHEBI:57841"/>
    </ligand>
</feature>
<dbReference type="SUPFAM" id="SSF51391">
    <property type="entry name" value="Thiamin phosphate synthase"/>
    <property type="match status" value="1"/>
</dbReference>
<dbReference type="InterPro" id="IPR036206">
    <property type="entry name" value="ThiamineP_synth_sf"/>
</dbReference>
<sequence length="196" mass="19842">MLPHLFCLVDASVDRSLLPELARAGVPGFQVRAKALTDAELLAFTQAVIADVRPYGASVIVNDRVDVALAAGADGVHLGRTDLPIQVARRLAPGLLVGATCRNRSQAEAAAAAGADYAGFGPVFATRSKTGLPAPLGLEAVTSAAGPLPLLAIGGMEAGTARAAREAGAHGVAVIGAIWRQPDPVTAAKELLEAIA</sequence>
<dbReference type="OrthoDB" id="3243336at2"/>
<organism evidence="14 15">
    <name type="scientific">Nocardioides pocheonensis</name>
    <dbReference type="NCBI Taxonomy" id="661485"/>
    <lineage>
        <taxon>Bacteria</taxon>
        <taxon>Bacillati</taxon>
        <taxon>Actinomycetota</taxon>
        <taxon>Actinomycetes</taxon>
        <taxon>Propionibacteriales</taxon>
        <taxon>Nocardioidaceae</taxon>
        <taxon>Nocardioides</taxon>
    </lineage>
</organism>
<dbReference type="UniPathway" id="UPA00060">
    <property type="reaction ID" value="UER00141"/>
</dbReference>
<dbReference type="PANTHER" id="PTHR20857:SF15">
    <property type="entry name" value="THIAMINE-PHOSPHATE SYNTHASE"/>
    <property type="match status" value="1"/>
</dbReference>
<dbReference type="InterPro" id="IPR022998">
    <property type="entry name" value="ThiamineP_synth_TenI"/>
</dbReference>
<feature type="binding site" evidence="10">
    <location>
        <position position="100"/>
    </location>
    <ligand>
        <name>4-amino-2-methyl-5-(diphosphooxymethyl)pyrimidine</name>
        <dbReference type="ChEBI" id="CHEBI:57841"/>
    </ligand>
</feature>
<feature type="binding site" evidence="10">
    <location>
        <position position="155"/>
    </location>
    <ligand>
        <name>2-[(2R,5Z)-2-carboxy-4-methylthiazol-5(2H)-ylidene]ethyl phosphate</name>
        <dbReference type="ChEBI" id="CHEBI:62899"/>
    </ligand>
</feature>
<comment type="catalytic activity">
    <reaction evidence="7 10 11">
        <text>4-methyl-5-(2-phosphooxyethyl)-thiazole + 4-amino-2-methyl-5-(diphosphooxymethyl)pyrimidine + H(+) = thiamine phosphate + diphosphate</text>
        <dbReference type="Rhea" id="RHEA:22328"/>
        <dbReference type="ChEBI" id="CHEBI:15378"/>
        <dbReference type="ChEBI" id="CHEBI:33019"/>
        <dbReference type="ChEBI" id="CHEBI:37575"/>
        <dbReference type="ChEBI" id="CHEBI:57841"/>
        <dbReference type="ChEBI" id="CHEBI:58296"/>
        <dbReference type="EC" id="2.5.1.3"/>
    </reaction>
</comment>
<comment type="function">
    <text evidence="1 10">Condenses 4-methyl-5-(beta-hydroxyethyl)thiazole monophosphate (THZ-P) and 2-methyl-4-amino-5-hydroxymethyl pyrimidine pyrophosphate (HMP-PP) to form thiamine monophosphate (TMP).</text>
</comment>
<comment type="caution">
    <text evidence="14">The sequence shown here is derived from an EMBL/GenBank/DDBJ whole genome shotgun (WGS) entry which is preliminary data.</text>
</comment>
<evidence type="ECO:0000256" key="7">
    <source>
        <dbReference type="ARBA" id="ARBA00047334"/>
    </source>
</evidence>
<comment type="similarity">
    <text evidence="10 11">Belongs to the thiamine-phosphate synthase family.</text>
</comment>
<dbReference type="GO" id="GO:0009229">
    <property type="term" value="P:thiamine diphosphate biosynthetic process"/>
    <property type="evidence" value="ECO:0007669"/>
    <property type="project" value="UniProtKB-UniRule"/>
</dbReference>
<comment type="caution">
    <text evidence="10">Lacks conserved residue(s) required for the propagation of feature annotation.</text>
</comment>
<keyword evidence="4 10" id="KW-0479">Metal-binding</keyword>
<feature type="binding site" evidence="10">
    <location>
        <position position="129"/>
    </location>
    <ligand>
        <name>4-amino-2-methyl-5-(diphosphooxymethyl)pyrimidine</name>
        <dbReference type="ChEBI" id="CHEBI:57841"/>
    </ligand>
</feature>
<evidence type="ECO:0000256" key="6">
    <source>
        <dbReference type="ARBA" id="ARBA00022977"/>
    </source>
</evidence>
<dbReference type="GO" id="GO:0005737">
    <property type="term" value="C:cytoplasm"/>
    <property type="evidence" value="ECO:0007669"/>
    <property type="project" value="TreeGrafter"/>
</dbReference>
<dbReference type="EMBL" id="RJSF01000046">
    <property type="protein sequence ID" value="RNM12155.1"/>
    <property type="molecule type" value="Genomic_DNA"/>
</dbReference>
<proteinExistence type="inferred from homology"/>
<feature type="domain" description="Thiamine phosphate synthase/TenI" evidence="13">
    <location>
        <begin position="18"/>
        <end position="178"/>
    </location>
</feature>
<dbReference type="PANTHER" id="PTHR20857">
    <property type="entry name" value="THIAMINE-PHOSPHATE PYROPHOSPHORYLASE"/>
    <property type="match status" value="1"/>
</dbReference>
<evidence type="ECO:0000256" key="1">
    <source>
        <dbReference type="ARBA" id="ARBA00003814"/>
    </source>
</evidence>
<dbReference type="Pfam" id="PF02581">
    <property type="entry name" value="TMP-TENI"/>
    <property type="match status" value="1"/>
</dbReference>
<evidence type="ECO:0000256" key="3">
    <source>
        <dbReference type="ARBA" id="ARBA00022679"/>
    </source>
</evidence>
<dbReference type="NCBIfam" id="TIGR00693">
    <property type="entry name" value="thiE"/>
    <property type="match status" value="1"/>
</dbReference>
<evidence type="ECO:0000256" key="9">
    <source>
        <dbReference type="ARBA" id="ARBA00047883"/>
    </source>
</evidence>
<keyword evidence="5 10" id="KW-0460">Magnesium</keyword>
<evidence type="ECO:0000259" key="13">
    <source>
        <dbReference type="Pfam" id="PF02581"/>
    </source>
</evidence>
<evidence type="ECO:0000256" key="10">
    <source>
        <dbReference type="HAMAP-Rule" id="MF_00097"/>
    </source>
</evidence>
<dbReference type="Gene3D" id="3.20.20.70">
    <property type="entry name" value="Aldolase class I"/>
    <property type="match status" value="1"/>
</dbReference>
<protein>
    <recommendedName>
        <fullName evidence="10">Thiamine-phosphate synthase</fullName>
        <shortName evidence="10">TP synthase</shortName>
        <shortName evidence="10">TPS</shortName>
        <ecNumber evidence="10">2.5.1.3</ecNumber>
    </recommendedName>
    <alternativeName>
        <fullName evidence="10">Thiamine-phosphate pyrophosphorylase</fullName>
        <shortName evidence="10">TMP pyrophosphorylase</shortName>
        <shortName evidence="10">TMP-PPase</shortName>
    </alternativeName>
</protein>
<accession>A0A3N0GI58</accession>
<evidence type="ECO:0000313" key="14">
    <source>
        <dbReference type="EMBL" id="RNM12155.1"/>
    </source>
</evidence>
<comment type="catalytic activity">
    <reaction evidence="8 10 11">
        <text>2-(2-carboxy-4-methylthiazol-5-yl)ethyl phosphate + 4-amino-2-methyl-5-(diphosphooxymethyl)pyrimidine + 2 H(+) = thiamine phosphate + CO2 + diphosphate</text>
        <dbReference type="Rhea" id="RHEA:47848"/>
        <dbReference type="ChEBI" id="CHEBI:15378"/>
        <dbReference type="ChEBI" id="CHEBI:16526"/>
        <dbReference type="ChEBI" id="CHEBI:33019"/>
        <dbReference type="ChEBI" id="CHEBI:37575"/>
        <dbReference type="ChEBI" id="CHEBI:57841"/>
        <dbReference type="ChEBI" id="CHEBI:62890"/>
        <dbReference type="EC" id="2.5.1.3"/>
    </reaction>
</comment>
<dbReference type="InterPro" id="IPR013785">
    <property type="entry name" value="Aldolase_TIM"/>
</dbReference>
<dbReference type="GO" id="GO:0000287">
    <property type="term" value="F:magnesium ion binding"/>
    <property type="evidence" value="ECO:0007669"/>
    <property type="project" value="UniProtKB-UniRule"/>
</dbReference>
<evidence type="ECO:0000256" key="4">
    <source>
        <dbReference type="ARBA" id="ARBA00022723"/>
    </source>
</evidence>
<gene>
    <name evidence="10 14" type="primary">thiE</name>
    <name evidence="14" type="ORF">EFL26_20325</name>
</gene>
<comment type="catalytic activity">
    <reaction evidence="9 10 11">
        <text>2-[(2R,5Z)-2-carboxy-4-methylthiazol-5(2H)-ylidene]ethyl phosphate + 4-amino-2-methyl-5-(diphosphooxymethyl)pyrimidine + 2 H(+) = thiamine phosphate + CO2 + diphosphate</text>
        <dbReference type="Rhea" id="RHEA:47844"/>
        <dbReference type="ChEBI" id="CHEBI:15378"/>
        <dbReference type="ChEBI" id="CHEBI:16526"/>
        <dbReference type="ChEBI" id="CHEBI:33019"/>
        <dbReference type="ChEBI" id="CHEBI:37575"/>
        <dbReference type="ChEBI" id="CHEBI:57841"/>
        <dbReference type="ChEBI" id="CHEBI:62899"/>
        <dbReference type="EC" id="2.5.1.3"/>
    </reaction>
</comment>
<keyword evidence="6 10" id="KW-0784">Thiamine biosynthesis</keyword>
<dbReference type="CDD" id="cd00564">
    <property type="entry name" value="TMP_TenI"/>
    <property type="match status" value="1"/>
</dbReference>
<feature type="binding site" evidence="10">
    <location>
        <begin position="126"/>
        <end position="128"/>
    </location>
    <ligand>
        <name>2-[(2R,5Z)-2-carboxy-4-methylthiazol-5(2H)-ylidene]ethyl phosphate</name>
        <dbReference type="ChEBI" id="CHEBI:62899"/>
    </ligand>
</feature>
<dbReference type="InterPro" id="IPR034291">
    <property type="entry name" value="TMP_synthase"/>
</dbReference>
<keyword evidence="3 10" id="KW-0808">Transferase</keyword>
<evidence type="ECO:0000313" key="15">
    <source>
        <dbReference type="Proteomes" id="UP000279994"/>
    </source>
</evidence>
<feature type="binding site" evidence="10">
    <location>
        <position position="63"/>
    </location>
    <ligand>
        <name>Mg(2+)</name>
        <dbReference type="ChEBI" id="CHEBI:18420"/>
    </ligand>
</feature>
<dbReference type="GO" id="GO:0004789">
    <property type="term" value="F:thiamine-phosphate diphosphorylase activity"/>
    <property type="evidence" value="ECO:0007669"/>
    <property type="project" value="UniProtKB-UniRule"/>
</dbReference>
<dbReference type="AlphaFoldDB" id="A0A3N0GI58"/>
<evidence type="ECO:0000256" key="12">
    <source>
        <dbReference type="RuleBase" id="RU004253"/>
    </source>
</evidence>
<evidence type="ECO:0000256" key="11">
    <source>
        <dbReference type="RuleBase" id="RU003826"/>
    </source>
</evidence>
<evidence type="ECO:0000256" key="5">
    <source>
        <dbReference type="ARBA" id="ARBA00022842"/>
    </source>
</evidence>
<feature type="binding site" evidence="10">
    <location>
        <position position="82"/>
    </location>
    <ligand>
        <name>Mg(2+)</name>
        <dbReference type="ChEBI" id="CHEBI:18420"/>
    </ligand>
</feature>
<dbReference type="HAMAP" id="MF_00097">
    <property type="entry name" value="TMP_synthase"/>
    <property type="match status" value="1"/>
</dbReference>
<name>A0A3N0GI58_9ACTN</name>
<comment type="pathway">
    <text evidence="2 10 12">Cofactor biosynthesis; thiamine diphosphate biosynthesis; thiamine phosphate from 4-amino-2-methyl-5-diphosphomethylpyrimidine and 4-methyl-5-(2-phosphoethyl)-thiazole: step 1/1.</text>
</comment>
<dbReference type="GO" id="GO:0009228">
    <property type="term" value="P:thiamine biosynthetic process"/>
    <property type="evidence" value="ECO:0007669"/>
    <property type="project" value="UniProtKB-KW"/>
</dbReference>
<keyword evidence="15" id="KW-1185">Reference proteome</keyword>
<dbReference type="Proteomes" id="UP000279994">
    <property type="component" value="Unassembled WGS sequence"/>
</dbReference>
<evidence type="ECO:0000256" key="8">
    <source>
        <dbReference type="ARBA" id="ARBA00047851"/>
    </source>
</evidence>
<feature type="binding site" evidence="10">
    <location>
        <position position="62"/>
    </location>
    <ligand>
        <name>4-amino-2-methyl-5-(diphosphooxymethyl)pyrimidine</name>
        <dbReference type="ChEBI" id="CHEBI:57841"/>
    </ligand>
</feature>
<reference evidence="14 15" key="1">
    <citation type="submission" date="2018-11" db="EMBL/GenBank/DDBJ databases">
        <authorList>
            <person name="Li F."/>
        </authorList>
    </citation>
    <scope>NUCLEOTIDE SEQUENCE [LARGE SCALE GENOMIC DNA]</scope>
    <source>
        <strain evidence="14 15">Gsoil 818</strain>
    </source>
</reference>
<comment type="cofactor">
    <cofactor evidence="10">
        <name>Mg(2+)</name>
        <dbReference type="ChEBI" id="CHEBI:18420"/>
    </cofactor>
    <text evidence="10">Binds 1 Mg(2+) ion per subunit.</text>
</comment>
<evidence type="ECO:0000256" key="2">
    <source>
        <dbReference type="ARBA" id="ARBA00005165"/>
    </source>
</evidence>